<dbReference type="GO" id="GO:1900376">
    <property type="term" value="P:regulation of secondary metabolite biosynthetic process"/>
    <property type="evidence" value="ECO:0007669"/>
    <property type="project" value="TreeGrafter"/>
</dbReference>
<feature type="binding site" evidence="7">
    <location>
        <position position="144"/>
    </location>
    <ligand>
        <name>Zn(2+)</name>
        <dbReference type="ChEBI" id="CHEBI:29105"/>
    </ligand>
</feature>
<feature type="binding site" evidence="8">
    <location>
        <position position="95"/>
    </location>
    <ligand>
        <name>Fe cation</name>
        <dbReference type="ChEBI" id="CHEBI:24875"/>
    </ligand>
</feature>
<dbReference type="GO" id="GO:0003700">
    <property type="term" value="F:DNA-binding transcription factor activity"/>
    <property type="evidence" value="ECO:0007669"/>
    <property type="project" value="InterPro"/>
</dbReference>
<evidence type="ECO:0000256" key="1">
    <source>
        <dbReference type="ARBA" id="ARBA00007957"/>
    </source>
</evidence>
<dbReference type="Gene3D" id="1.10.10.10">
    <property type="entry name" value="Winged helix-like DNA-binding domain superfamily/Winged helix DNA-binding domain"/>
    <property type="match status" value="1"/>
</dbReference>
<dbReference type="Pfam" id="PF01475">
    <property type="entry name" value="FUR"/>
    <property type="match status" value="1"/>
</dbReference>
<keyword evidence="7" id="KW-0479">Metal-binding</keyword>
<dbReference type="InterPro" id="IPR002481">
    <property type="entry name" value="FUR"/>
</dbReference>
<dbReference type="Proteomes" id="UP000229681">
    <property type="component" value="Unassembled WGS sequence"/>
</dbReference>
<comment type="cofactor">
    <cofactor evidence="8">
        <name>Mn(2+)</name>
        <dbReference type="ChEBI" id="CHEBI:29035"/>
    </cofactor>
    <cofactor evidence="8">
        <name>Fe(2+)</name>
        <dbReference type="ChEBI" id="CHEBI:29033"/>
    </cofactor>
    <text evidence="8">Binds 1 Mn(2+) or Fe(2+) ion per subunit.</text>
</comment>
<keyword evidence="8" id="KW-0408">Iron</keyword>
<dbReference type="PANTHER" id="PTHR33202">
    <property type="entry name" value="ZINC UPTAKE REGULATION PROTEIN"/>
    <property type="match status" value="1"/>
</dbReference>
<keyword evidence="2" id="KW-0678">Repressor</keyword>
<keyword evidence="5" id="KW-0238">DNA-binding</keyword>
<comment type="similarity">
    <text evidence="1">Belongs to the Fur family.</text>
</comment>
<accession>A0A2M8PHS0</accession>
<protein>
    <submittedName>
        <fullName evidence="9">Transcriptional repressor</fullName>
    </submittedName>
</protein>
<dbReference type="InterPro" id="IPR036390">
    <property type="entry name" value="WH_DNA-bd_sf"/>
</dbReference>
<reference evidence="9 10" key="1">
    <citation type="submission" date="2017-11" db="EMBL/GenBank/DDBJ databases">
        <title>Evolution of Phototrophy in the Chloroflexi Phylum Driven by Horizontal Gene Transfer.</title>
        <authorList>
            <person name="Ward L.M."/>
            <person name="Hemp J."/>
            <person name="Shih P.M."/>
            <person name="Mcglynn S.E."/>
            <person name="Fischer W."/>
        </authorList>
    </citation>
    <scope>NUCLEOTIDE SEQUENCE [LARGE SCALE GENOMIC DNA]</scope>
    <source>
        <strain evidence="9">JP3_13</strain>
    </source>
</reference>
<organism evidence="9 10">
    <name type="scientific">Candidatus Thermofonsia Clade 1 bacterium</name>
    <dbReference type="NCBI Taxonomy" id="2364210"/>
    <lineage>
        <taxon>Bacteria</taxon>
        <taxon>Bacillati</taxon>
        <taxon>Chloroflexota</taxon>
        <taxon>Candidatus Thermofontia</taxon>
        <taxon>Candidatus Thermofonsia Clade 1</taxon>
    </lineage>
</organism>
<evidence type="ECO:0000256" key="6">
    <source>
        <dbReference type="ARBA" id="ARBA00023163"/>
    </source>
</evidence>
<dbReference type="GO" id="GO:0000976">
    <property type="term" value="F:transcription cis-regulatory region binding"/>
    <property type="evidence" value="ECO:0007669"/>
    <property type="project" value="TreeGrafter"/>
</dbReference>
<dbReference type="EMBL" id="PGTM01000015">
    <property type="protein sequence ID" value="PJF37100.1"/>
    <property type="molecule type" value="Genomic_DNA"/>
</dbReference>
<gene>
    <name evidence="9" type="ORF">CUN49_02105</name>
</gene>
<keyword evidence="6" id="KW-0804">Transcription</keyword>
<dbReference type="InterPro" id="IPR043135">
    <property type="entry name" value="Fur_C"/>
</dbReference>
<dbReference type="AlphaFoldDB" id="A0A2M8PHS0"/>
<comment type="cofactor">
    <cofactor evidence="7">
        <name>Zn(2+)</name>
        <dbReference type="ChEBI" id="CHEBI:29105"/>
    </cofactor>
    <text evidence="7">Binds 1 zinc ion per subunit.</text>
</comment>
<evidence type="ECO:0000256" key="7">
    <source>
        <dbReference type="PIRSR" id="PIRSR602481-1"/>
    </source>
</evidence>
<evidence type="ECO:0000313" key="9">
    <source>
        <dbReference type="EMBL" id="PJF37100.1"/>
    </source>
</evidence>
<dbReference type="Gene3D" id="3.30.1490.190">
    <property type="match status" value="1"/>
</dbReference>
<evidence type="ECO:0000256" key="2">
    <source>
        <dbReference type="ARBA" id="ARBA00022491"/>
    </source>
</evidence>
<feature type="binding site" evidence="7">
    <location>
        <position position="104"/>
    </location>
    <ligand>
        <name>Zn(2+)</name>
        <dbReference type="ChEBI" id="CHEBI:29105"/>
    </ligand>
</feature>
<proteinExistence type="inferred from homology"/>
<evidence type="ECO:0000256" key="3">
    <source>
        <dbReference type="ARBA" id="ARBA00022833"/>
    </source>
</evidence>
<dbReference type="InterPro" id="IPR036388">
    <property type="entry name" value="WH-like_DNA-bd_sf"/>
</dbReference>
<dbReference type="GO" id="GO:0045892">
    <property type="term" value="P:negative regulation of DNA-templated transcription"/>
    <property type="evidence" value="ECO:0007669"/>
    <property type="project" value="TreeGrafter"/>
</dbReference>
<evidence type="ECO:0000313" key="10">
    <source>
        <dbReference type="Proteomes" id="UP000229681"/>
    </source>
</evidence>
<evidence type="ECO:0000256" key="4">
    <source>
        <dbReference type="ARBA" id="ARBA00023015"/>
    </source>
</evidence>
<sequence length="152" mass="17157">MRREHMTTPDSPAVRALRQAGYKITTPRLTILDILEHSGGHITAAELLAQVEARDPSIGRASVFRTLDLMIKLGILWTSVEGGSTVHYMLMPNGHHHHIICTSCRQRVEFDNCRLDPLITELEAQYGFKIEGHLLELYGVCNQCREQPQSQP</sequence>
<dbReference type="SUPFAM" id="SSF46785">
    <property type="entry name" value="Winged helix' DNA-binding domain"/>
    <property type="match status" value="1"/>
</dbReference>
<comment type="caution">
    <text evidence="9">The sequence shown here is derived from an EMBL/GenBank/DDBJ whole genome shotgun (WGS) entry which is preliminary data.</text>
</comment>
<name>A0A2M8PHS0_9CHLR</name>
<feature type="binding site" evidence="8">
    <location>
        <position position="133"/>
    </location>
    <ligand>
        <name>Fe cation</name>
        <dbReference type="ChEBI" id="CHEBI:24875"/>
    </ligand>
</feature>
<feature type="binding site" evidence="7">
    <location>
        <position position="101"/>
    </location>
    <ligand>
        <name>Zn(2+)</name>
        <dbReference type="ChEBI" id="CHEBI:29105"/>
    </ligand>
</feature>
<dbReference type="PANTHER" id="PTHR33202:SF7">
    <property type="entry name" value="FERRIC UPTAKE REGULATION PROTEIN"/>
    <property type="match status" value="1"/>
</dbReference>
<evidence type="ECO:0000256" key="8">
    <source>
        <dbReference type="PIRSR" id="PIRSR602481-2"/>
    </source>
</evidence>
<dbReference type="GO" id="GO:0008270">
    <property type="term" value="F:zinc ion binding"/>
    <property type="evidence" value="ECO:0007669"/>
    <property type="project" value="TreeGrafter"/>
</dbReference>
<evidence type="ECO:0000256" key="5">
    <source>
        <dbReference type="ARBA" id="ARBA00023125"/>
    </source>
</evidence>
<feature type="binding site" evidence="7">
    <location>
        <position position="141"/>
    </location>
    <ligand>
        <name>Zn(2+)</name>
        <dbReference type="ChEBI" id="CHEBI:29105"/>
    </ligand>
</feature>
<dbReference type="CDD" id="cd07153">
    <property type="entry name" value="Fur_like"/>
    <property type="match status" value="1"/>
</dbReference>
<keyword evidence="4" id="KW-0805">Transcription regulation</keyword>
<keyword evidence="3 7" id="KW-0862">Zinc</keyword>